<comment type="caution">
    <text evidence="2">The sequence shown here is derived from an EMBL/GenBank/DDBJ whole genome shotgun (WGS) entry which is preliminary data.</text>
</comment>
<dbReference type="Proteomes" id="UP000310189">
    <property type="component" value="Unassembled WGS sequence"/>
</dbReference>
<protein>
    <recommendedName>
        <fullName evidence="1">ABM domain-containing protein</fullName>
    </recommendedName>
</protein>
<feature type="domain" description="ABM" evidence="1">
    <location>
        <begin position="26"/>
        <end position="118"/>
    </location>
</feature>
<dbReference type="EMBL" id="SPNW01000008">
    <property type="protein sequence ID" value="TIA92142.1"/>
    <property type="molecule type" value="Genomic_DNA"/>
</dbReference>
<dbReference type="Pfam" id="PF03992">
    <property type="entry name" value="ABM"/>
    <property type="match status" value="1"/>
</dbReference>
<keyword evidence="3" id="KW-1185">Reference proteome</keyword>
<proteinExistence type="predicted"/>
<dbReference type="InterPro" id="IPR007138">
    <property type="entry name" value="ABM_dom"/>
</dbReference>
<organism evidence="2 3">
    <name type="scientific">Wallemia hederae</name>
    <dbReference type="NCBI Taxonomy" id="1540922"/>
    <lineage>
        <taxon>Eukaryota</taxon>
        <taxon>Fungi</taxon>
        <taxon>Dikarya</taxon>
        <taxon>Basidiomycota</taxon>
        <taxon>Wallemiomycotina</taxon>
        <taxon>Wallemiomycetes</taxon>
        <taxon>Wallemiales</taxon>
        <taxon>Wallemiaceae</taxon>
        <taxon>Wallemia</taxon>
    </lineage>
</organism>
<dbReference type="PROSITE" id="PS51725">
    <property type="entry name" value="ABM"/>
    <property type="match status" value="1"/>
</dbReference>
<name>A0A4T0FTR1_9BASI</name>
<dbReference type="OrthoDB" id="10011777at2759"/>
<evidence type="ECO:0000259" key="1">
    <source>
        <dbReference type="PROSITE" id="PS51725"/>
    </source>
</evidence>
<dbReference type="InterPro" id="IPR011008">
    <property type="entry name" value="Dimeric_a/b-barrel"/>
</dbReference>
<gene>
    <name evidence="2" type="ORF">E3P99_00748</name>
</gene>
<dbReference type="PANTHER" id="PTHR40624:SF1">
    <property type="entry name" value="BIOSYNTHESIS MONOOXYGENASE, PUTATIVE (AFU_ORTHOLOGUE AFUA_1G12025)-RELATED"/>
    <property type="match status" value="1"/>
</dbReference>
<dbReference type="PANTHER" id="PTHR40624">
    <property type="entry name" value="BIOSYNTHESIS MONOOXYGENASE, PUTATIVE (AFU_ORTHOLOGUE AFUA_1G12025)-RELATED"/>
    <property type="match status" value="1"/>
</dbReference>
<evidence type="ECO:0000313" key="2">
    <source>
        <dbReference type="EMBL" id="TIA92142.1"/>
    </source>
</evidence>
<accession>A0A4T0FTR1</accession>
<evidence type="ECO:0000313" key="3">
    <source>
        <dbReference type="Proteomes" id="UP000310189"/>
    </source>
</evidence>
<sequence>MPSLGEIAGAAMPSIQAKLAVTSGPINVVAKITAEPAHADTVADLLKQVALVANSDKEPQTLTYRISRGISEQNNRFVVYEEYAAPEALSAHLASPQFQALSAFPNVENAELDIYKEY</sequence>
<dbReference type="SUPFAM" id="SSF54909">
    <property type="entry name" value="Dimeric alpha+beta barrel"/>
    <property type="match status" value="1"/>
</dbReference>
<dbReference type="Gene3D" id="3.30.70.100">
    <property type="match status" value="1"/>
</dbReference>
<dbReference type="AlphaFoldDB" id="A0A4T0FTR1"/>
<reference evidence="2 3" key="1">
    <citation type="submission" date="2019-03" db="EMBL/GenBank/DDBJ databases">
        <title>Sequencing 23 genomes of Wallemia ichthyophaga.</title>
        <authorList>
            <person name="Gostincar C."/>
        </authorList>
    </citation>
    <scope>NUCLEOTIDE SEQUENCE [LARGE SCALE GENOMIC DNA]</scope>
    <source>
        <strain evidence="2 3">EXF-5753</strain>
    </source>
</reference>